<dbReference type="OrthoDB" id="6187633at2"/>
<dbReference type="Gene3D" id="3.40.605.10">
    <property type="entry name" value="Aldehyde Dehydrogenase, Chain A, domain 1"/>
    <property type="match status" value="1"/>
</dbReference>
<dbReference type="SUPFAM" id="SSF53720">
    <property type="entry name" value="ALDH-like"/>
    <property type="match status" value="1"/>
</dbReference>
<dbReference type="PANTHER" id="PTHR43353:SF5">
    <property type="entry name" value="SUCCINATE-SEMIALDEHYDE DEHYDROGENASE, MITOCHONDRIAL"/>
    <property type="match status" value="1"/>
</dbReference>
<dbReference type="InterPro" id="IPR016160">
    <property type="entry name" value="Ald_DH_CS_CYS"/>
</dbReference>
<dbReference type="InterPro" id="IPR029510">
    <property type="entry name" value="Ald_DH_CS_GLU"/>
</dbReference>
<evidence type="ECO:0000259" key="5">
    <source>
        <dbReference type="Pfam" id="PF00171"/>
    </source>
</evidence>
<dbReference type="InterPro" id="IPR016162">
    <property type="entry name" value="Ald_DH_N"/>
</dbReference>
<reference evidence="6 7" key="1">
    <citation type="journal article" date="2015" name="Genome Announc.">
        <title>Draft Genome Sequence of Burkholderia sp. Strain PML1(12), an Ectomycorrhizosphere-Inhabiting Bacterium with Effective Mineral-Weathering Ability.</title>
        <authorList>
            <person name="Uroz S."/>
            <person name="Oger P."/>
        </authorList>
    </citation>
    <scope>NUCLEOTIDE SEQUENCE [LARGE SCALE GENOMIC DNA]</scope>
    <source>
        <strain evidence="7">PML1(12)</strain>
    </source>
</reference>
<feature type="domain" description="Aldehyde dehydrogenase" evidence="5">
    <location>
        <begin position="26"/>
        <end position="484"/>
    </location>
</feature>
<name>A0A0J1CSA8_9BURK</name>
<dbReference type="Pfam" id="PF00171">
    <property type="entry name" value="Aldedh"/>
    <property type="match status" value="1"/>
</dbReference>
<dbReference type="PANTHER" id="PTHR43353">
    <property type="entry name" value="SUCCINATE-SEMIALDEHYDE DEHYDROGENASE, MITOCHONDRIAL"/>
    <property type="match status" value="1"/>
</dbReference>
<evidence type="ECO:0000256" key="4">
    <source>
        <dbReference type="RuleBase" id="RU003345"/>
    </source>
</evidence>
<keyword evidence="7" id="KW-1185">Reference proteome</keyword>
<dbReference type="InterPro" id="IPR016161">
    <property type="entry name" value="Ald_DH/histidinol_DH"/>
</dbReference>
<comment type="caution">
    <text evidence="6">The sequence shown here is derived from an EMBL/GenBank/DDBJ whole genome shotgun (WGS) entry which is preliminary data.</text>
</comment>
<protein>
    <submittedName>
        <fullName evidence="6">Succinate-semialdehyde dehydrogenase</fullName>
        <ecNumber evidence="6">1.2.1.16</ecNumber>
    </submittedName>
</protein>
<dbReference type="InterPro" id="IPR015590">
    <property type="entry name" value="Aldehyde_DH_dom"/>
</dbReference>
<dbReference type="NCBIfam" id="TIGR01780">
    <property type="entry name" value="SSADH"/>
    <property type="match status" value="1"/>
</dbReference>
<keyword evidence="2 4" id="KW-0560">Oxidoreductase</keyword>
<dbReference type="CDD" id="cd07103">
    <property type="entry name" value="ALDH_F5_SSADH_GabD"/>
    <property type="match status" value="1"/>
</dbReference>
<dbReference type="GO" id="GO:0005829">
    <property type="term" value="C:cytosol"/>
    <property type="evidence" value="ECO:0007669"/>
    <property type="project" value="TreeGrafter"/>
</dbReference>
<dbReference type="Proteomes" id="UP000035963">
    <property type="component" value="Unassembled WGS sequence"/>
</dbReference>
<gene>
    <name evidence="6" type="primary">gabD</name>
    <name evidence="6" type="ORF">EOS_24665</name>
</gene>
<dbReference type="Gene3D" id="3.40.309.10">
    <property type="entry name" value="Aldehyde Dehydrogenase, Chain A, domain 2"/>
    <property type="match status" value="1"/>
</dbReference>
<dbReference type="PROSITE" id="PS00070">
    <property type="entry name" value="ALDEHYDE_DEHYDR_CYS"/>
    <property type="match status" value="1"/>
</dbReference>
<dbReference type="EC" id="1.2.1.16" evidence="6"/>
<evidence type="ECO:0000256" key="3">
    <source>
        <dbReference type="PROSITE-ProRule" id="PRU10007"/>
    </source>
</evidence>
<dbReference type="PROSITE" id="PS00687">
    <property type="entry name" value="ALDEHYDE_DEHYDR_GLU"/>
    <property type="match status" value="1"/>
</dbReference>
<evidence type="ECO:0000256" key="2">
    <source>
        <dbReference type="ARBA" id="ARBA00023002"/>
    </source>
</evidence>
<dbReference type="RefSeq" id="WP_047849348.1">
    <property type="nucleotide sequence ID" value="NZ_AEJF01000144.1"/>
</dbReference>
<dbReference type="EMBL" id="AEJF01000144">
    <property type="protein sequence ID" value="KLU23540.1"/>
    <property type="molecule type" value="Genomic_DNA"/>
</dbReference>
<organism evidence="6 7">
    <name type="scientific">Caballeronia mineralivorans PML1(12)</name>
    <dbReference type="NCBI Taxonomy" id="908627"/>
    <lineage>
        <taxon>Bacteria</taxon>
        <taxon>Pseudomonadati</taxon>
        <taxon>Pseudomonadota</taxon>
        <taxon>Betaproteobacteria</taxon>
        <taxon>Burkholderiales</taxon>
        <taxon>Burkholderiaceae</taxon>
        <taxon>Caballeronia</taxon>
    </lineage>
</organism>
<evidence type="ECO:0000313" key="7">
    <source>
        <dbReference type="Proteomes" id="UP000035963"/>
    </source>
</evidence>
<accession>A0A0J1CSA8</accession>
<dbReference type="FunFam" id="3.40.605.10:FF:000005">
    <property type="entry name" value="Succinate-semialdehyde dehydrogenase I"/>
    <property type="match status" value="1"/>
</dbReference>
<dbReference type="AlphaFoldDB" id="A0A0J1CSA8"/>
<dbReference type="FunFam" id="3.40.309.10:FF:000004">
    <property type="entry name" value="Succinate-semialdehyde dehydrogenase I"/>
    <property type="match status" value="1"/>
</dbReference>
<evidence type="ECO:0000313" key="6">
    <source>
        <dbReference type="EMBL" id="KLU23540.1"/>
    </source>
</evidence>
<dbReference type="PATRIC" id="fig|908627.4.peg.5506"/>
<dbReference type="GO" id="GO:0004777">
    <property type="term" value="F:succinate-semialdehyde dehydrogenase (NAD+) activity"/>
    <property type="evidence" value="ECO:0007669"/>
    <property type="project" value="TreeGrafter"/>
</dbReference>
<comment type="similarity">
    <text evidence="1 4">Belongs to the aldehyde dehydrogenase family.</text>
</comment>
<proteinExistence type="inferred from homology"/>
<dbReference type="InterPro" id="IPR010102">
    <property type="entry name" value="Succ_semiAld_DH"/>
</dbReference>
<dbReference type="GO" id="GO:0009450">
    <property type="term" value="P:gamma-aminobutyric acid catabolic process"/>
    <property type="evidence" value="ECO:0007669"/>
    <property type="project" value="InterPro"/>
</dbReference>
<evidence type="ECO:0000256" key="1">
    <source>
        <dbReference type="ARBA" id="ARBA00009986"/>
    </source>
</evidence>
<dbReference type="InterPro" id="IPR050740">
    <property type="entry name" value="Aldehyde_DH_Superfamily"/>
</dbReference>
<feature type="active site" evidence="3">
    <location>
        <position position="262"/>
    </location>
</feature>
<sequence>MSTQHSSMQLKDPTLLRHEAFIDGEWQAADDTSSFDVIDPANGQSLGHVPNLGAAETHRAIDAANKAWPLWRKKTAKERAAVMRRWYELMLENADDLAMILTREQGKPLAEAKGEIVYAASFIEWFAEESKRVAGDTLASPAADKRIVVTKEPIGVCAAITPWNFPAAMITRKVGPALAAGCPIVVKPAEATPFSAFAMAVLAERAGLPKGVLNIVTGDPKAIGAELTSNPVVRKLSFTGSTQVGRLLMAQSAPTVKKVSLELGGNAPFIVFDDADIDAAVEGAIASKYRNSGQTCVCTNRFYVHDRVYDEFARKLGAAVAKLKVGNGLESGVLLGPLINDAAVQKVESHIHDALEKGAQVVIGGKRHALGFGFFEPTVLSGVTPEMKISKEETFGPLAPLFRFSSDEEVIRMANDTEFGLAAYFYSRDIGRVWRVAEALEYGMVGINTGLISNEVAPFGGVKQSGLGREGSRYGIDDYLVIKYLCMAV</sequence>
<dbReference type="InterPro" id="IPR016163">
    <property type="entry name" value="Ald_DH_C"/>
</dbReference>